<gene>
    <name evidence="1" type="ORF">TNCV_462161</name>
</gene>
<organism evidence="1 2">
    <name type="scientific">Trichonephila clavipes</name>
    <name type="common">Golden silk orbweaver</name>
    <name type="synonym">Nephila clavipes</name>
    <dbReference type="NCBI Taxonomy" id="2585209"/>
    <lineage>
        <taxon>Eukaryota</taxon>
        <taxon>Metazoa</taxon>
        <taxon>Ecdysozoa</taxon>
        <taxon>Arthropoda</taxon>
        <taxon>Chelicerata</taxon>
        <taxon>Arachnida</taxon>
        <taxon>Araneae</taxon>
        <taxon>Araneomorphae</taxon>
        <taxon>Entelegynae</taxon>
        <taxon>Araneoidea</taxon>
        <taxon>Nephilidae</taxon>
        <taxon>Trichonephila</taxon>
    </lineage>
</organism>
<comment type="caution">
    <text evidence="1">The sequence shown here is derived from an EMBL/GenBank/DDBJ whole genome shotgun (WGS) entry which is preliminary data.</text>
</comment>
<name>A0A8X6UP04_TRICX</name>
<protein>
    <recommendedName>
        <fullName evidence="3">DUF4371 domain-containing protein</fullName>
    </recommendedName>
</protein>
<accession>A0A8X6UP04</accession>
<reference evidence="1" key="1">
    <citation type="submission" date="2020-08" db="EMBL/GenBank/DDBJ databases">
        <title>Multicomponent nature underlies the extraordinary mechanical properties of spider dragline silk.</title>
        <authorList>
            <person name="Kono N."/>
            <person name="Nakamura H."/>
            <person name="Mori M."/>
            <person name="Yoshida Y."/>
            <person name="Ohtoshi R."/>
            <person name="Malay A.D."/>
            <person name="Moran D.A.P."/>
            <person name="Tomita M."/>
            <person name="Numata K."/>
            <person name="Arakawa K."/>
        </authorList>
    </citation>
    <scope>NUCLEOTIDE SEQUENCE</scope>
</reference>
<dbReference type="Proteomes" id="UP000887159">
    <property type="component" value="Unassembled WGS sequence"/>
</dbReference>
<evidence type="ECO:0000313" key="1">
    <source>
        <dbReference type="EMBL" id="GFX86596.1"/>
    </source>
</evidence>
<evidence type="ECO:0000313" key="2">
    <source>
        <dbReference type="Proteomes" id="UP000887159"/>
    </source>
</evidence>
<evidence type="ECO:0008006" key="3">
    <source>
        <dbReference type="Google" id="ProtNLM"/>
    </source>
</evidence>
<dbReference type="EMBL" id="BMAU01021011">
    <property type="protein sequence ID" value="GFX86596.1"/>
    <property type="molecule type" value="Genomic_DNA"/>
</dbReference>
<sequence>MSSVQRHFQIKHQATFKNFDEKCEVRMQEISTSVRTVERIMQMVENVTAKQNSGLQEIVAFSIAVDENTDMNDVAHPTVIAQYCDKDQIY</sequence>
<proteinExistence type="predicted"/>
<dbReference type="AlphaFoldDB" id="A0A8X6UP04"/>
<keyword evidence="2" id="KW-1185">Reference proteome</keyword>